<dbReference type="EMBL" id="CM004403">
    <property type="protein sequence ID" value="OAY24751.1"/>
    <property type="molecule type" value="Genomic_DNA"/>
</dbReference>
<dbReference type="GO" id="GO:0035267">
    <property type="term" value="C:NuA4 histone acetyltransferase complex"/>
    <property type="evidence" value="ECO:0000318"/>
    <property type="project" value="GO_Central"/>
</dbReference>
<dbReference type="SMR" id="A0A2C9U4S9"/>
<feature type="compositionally biased region" description="Basic residues" evidence="4">
    <location>
        <begin position="445"/>
        <end position="454"/>
    </location>
</feature>
<feature type="coiled-coil region" evidence="3">
    <location>
        <begin position="56"/>
        <end position="105"/>
    </location>
</feature>
<gene>
    <name evidence="6" type="ORF">MANES_17G040900v8</name>
</gene>
<dbReference type="PROSITE" id="PS50014">
    <property type="entry name" value="BROMODOMAIN_2"/>
    <property type="match status" value="1"/>
</dbReference>
<keyword evidence="1 2" id="KW-0103">Bromodomain</keyword>
<dbReference type="InterPro" id="IPR001487">
    <property type="entry name" value="Bromodomain"/>
</dbReference>
<evidence type="ECO:0000313" key="7">
    <source>
        <dbReference type="Proteomes" id="UP000091857"/>
    </source>
</evidence>
<feature type="compositionally biased region" description="Polar residues" evidence="4">
    <location>
        <begin position="412"/>
        <end position="443"/>
    </location>
</feature>
<dbReference type="PANTHER" id="PTHR15398">
    <property type="entry name" value="BROMODOMAIN-CONTAINING PROTEIN 8"/>
    <property type="match status" value="1"/>
</dbReference>
<evidence type="ECO:0000256" key="2">
    <source>
        <dbReference type="PROSITE-ProRule" id="PRU00035"/>
    </source>
</evidence>
<dbReference type="OMA" id="VGGWGTW"/>
<evidence type="ECO:0000256" key="3">
    <source>
        <dbReference type="SAM" id="Coils"/>
    </source>
</evidence>
<dbReference type="Gene3D" id="1.20.920.10">
    <property type="entry name" value="Bromodomain-like"/>
    <property type="match status" value="1"/>
</dbReference>
<dbReference type="STRING" id="3983.A0A2C9U4S9"/>
<dbReference type="InterPro" id="IPR001005">
    <property type="entry name" value="SANT/Myb"/>
</dbReference>
<dbReference type="OrthoDB" id="1742084at2759"/>
<evidence type="ECO:0000256" key="4">
    <source>
        <dbReference type="SAM" id="MobiDB-lite"/>
    </source>
</evidence>
<feature type="region of interest" description="Disordered" evidence="4">
    <location>
        <begin position="391"/>
        <end position="475"/>
    </location>
</feature>
<feature type="compositionally biased region" description="Polar residues" evidence="4">
    <location>
        <begin position="146"/>
        <end position="158"/>
    </location>
</feature>
<evidence type="ECO:0000256" key="1">
    <source>
        <dbReference type="ARBA" id="ARBA00023117"/>
    </source>
</evidence>
<name>A0A2C9U4S9_MANES</name>
<dbReference type="SMART" id="SM00297">
    <property type="entry name" value="BROMO"/>
    <property type="match status" value="1"/>
</dbReference>
<evidence type="ECO:0000313" key="6">
    <source>
        <dbReference type="EMBL" id="OAY24751.1"/>
    </source>
</evidence>
<feature type="region of interest" description="Disordered" evidence="4">
    <location>
        <begin position="113"/>
        <end position="183"/>
    </location>
</feature>
<organism evidence="6 7">
    <name type="scientific">Manihot esculenta</name>
    <name type="common">Cassava</name>
    <name type="synonym">Jatropha manihot</name>
    <dbReference type="NCBI Taxonomy" id="3983"/>
    <lineage>
        <taxon>Eukaryota</taxon>
        <taxon>Viridiplantae</taxon>
        <taxon>Streptophyta</taxon>
        <taxon>Embryophyta</taxon>
        <taxon>Tracheophyta</taxon>
        <taxon>Spermatophyta</taxon>
        <taxon>Magnoliopsida</taxon>
        <taxon>eudicotyledons</taxon>
        <taxon>Gunneridae</taxon>
        <taxon>Pentapetalae</taxon>
        <taxon>rosids</taxon>
        <taxon>fabids</taxon>
        <taxon>Malpighiales</taxon>
        <taxon>Euphorbiaceae</taxon>
        <taxon>Crotonoideae</taxon>
        <taxon>Manihoteae</taxon>
        <taxon>Manihot</taxon>
    </lineage>
</organism>
<comment type="caution">
    <text evidence="6">The sequence shown here is derived from an EMBL/GenBank/DDBJ whole genome shotgun (WGS) entry which is preliminary data.</text>
</comment>
<sequence length="475" mass="52902">MSTEVVASRWGTWEELLLGGAVLRHGTRDWDLVAAELRARSICPYTFTPEVCKAKYEDLQQRFSGSKALFEELRKQRMAELRRALEVSEDSIGSLESKLEFLKAEGINDSNVGYDSSQTESLVPFQKSDGVESSSKETSKDGLSAGSFTQETRTNWSPECQVPASASVEDVETKPEVPLSPKQEKVSNIATLAEAFCMGQGGSIRRRRGKRKRKSCSKDVKEGSVGESDFWGSTDVLSVARCKENSTSSSGQTGRGFEIDDKSRDLSKDGVAPNLMEIFNSIAENKCASVFRRRLDSQKRGRYKKMILQHMDFDTLRSRIANGSVTSVKEVYRYLLLLANNALVFYSKTTREYKSALLLRDIVMKSLRQHLKDYISKSTITLLSTTQSMLHLPGKPRSARPVNRKQLGKVSKSGNTIAKTPNTVKKPSDVQSLPSAESVTMTKKGSGRPRKAGRRSTMQSPERSPPKGRKRTRAR</sequence>
<feature type="compositionally biased region" description="Basic residues" evidence="4">
    <location>
        <begin position="466"/>
        <end position="475"/>
    </location>
</feature>
<protein>
    <recommendedName>
        <fullName evidence="5">Bromo domain-containing protein</fullName>
    </recommendedName>
</protein>
<dbReference type="AlphaFoldDB" id="A0A2C9U4S9"/>
<dbReference type="Gramene" id="Manes.17G040900.1.v8.1">
    <property type="protein sequence ID" value="Manes.17G040900.1.v8.1.CDS"/>
    <property type="gene ID" value="Manes.17G040900.v8.1"/>
</dbReference>
<keyword evidence="3" id="KW-0175">Coiled coil</keyword>
<feature type="region of interest" description="Disordered" evidence="4">
    <location>
        <begin position="243"/>
        <end position="263"/>
    </location>
</feature>
<dbReference type="SUPFAM" id="SSF47370">
    <property type="entry name" value="Bromodomain"/>
    <property type="match status" value="1"/>
</dbReference>
<dbReference type="PANTHER" id="PTHR15398:SF4">
    <property type="entry name" value="BROMODOMAIN-CONTAINING PROTEIN 8 ISOFORM X1"/>
    <property type="match status" value="1"/>
</dbReference>
<keyword evidence="7" id="KW-1185">Reference proteome</keyword>
<evidence type="ECO:0000259" key="5">
    <source>
        <dbReference type="PROSITE" id="PS50014"/>
    </source>
</evidence>
<dbReference type="CDD" id="cd00167">
    <property type="entry name" value="SANT"/>
    <property type="match status" value="1"/>
</dbReference>
<feature type="region of interest" description="Disordered" evidence="4">
    <location>
        <begin position="203"/>
        <end position="225"/>
    </location>
</feature>
<dbReference type="Proteomes" id="UP000091857">
    <property type="component" value="Chromosome 17"/>
</dbReference>
<dbReference type="InterPro" id="IPR036427">
    <property type="entry name" value="Bromodomain-like_sf"/>
</dbReference>
<feature type="domain" description="Bromo" evidence="5">
    <location>
        <begin position="283"/>
        <end position="353"/>
    </location>
</feature>
<accession>A0A2C9U4S9</accession>
<feature type="compositionally biased region" description="Basic residues" evidence="4">
    <location>
        <begin position="204"/>
        <end position="215"/>
    </location>
</feature>
<proteinExistence type="predicted"/>
<reference evidence="7" key="1">
    <citation type="journal article" date="2016" name="Nat. Biotechnol.">
        <title>Sequencing wild and cultivated cassava and related species reveals extensive interspecific hybridization and genetic diversity.</title>
        <authorList>
            <person name="Bredeson J.V."/>
            <person name="Lyons J.B."/>
            <person name="Prochnik S.E."/>
            <person name="Wu G.A."/>
            <person name="Ha C.M."/>
            <person name="Edsinger-Gonzales E."/>
            <person name="Grimwood J."/>
            <person name="Schmutz J."/>
            <person name="Rabbi I.Y."/>
            <person name="Egesi C."/>
            <person name="Nauluvula P."/>
            <person name="Lebot V."/>
            <person name="Ndunguru J."/>
            <person name="Mkamilo G."/>
            <person name="Bart R.S."/>
            <person name="Setter T.L."/>
            <person name="Gleadow R.M."/>
            <person name="Kulakow P."/>
            <person name="Ferguson M.E."/>
            <person name="Rounsley S."/>
            <person name="Rokhsar D.S."/>
        </authorList>
    </citation>
    <scope>NUCLEOTIDE SEQUENCE [LARGE SCALE GENOMIC DNA]</scope>
    <source>
        <strain evidence="7">cv. AM560-2</strain>
    </source>
</reference>
<dbReference type="Pfam" id="PF00439">
    <property type="entry name" value="Bromodomain"/>
    <property type="match status" value="1"/>
</dbReference>